<keyword evidence="4" id="KW-0863">Zinc-finger</keyword>
<dbReference type="InterPro" id="IPR011016">
    <property type="entry name" value="Znf_RING-CH"/>
</dbReference>
<comment type="caution">
    <text evidence="11">The sequence shown here is derived from an EMBL/GenBank/DDBJ whole genome shotgun (WGS) entry which is preliminary data.</text>
</comment>
<feature type="compositionally biased region" description="Basic and acidic residues" evidence="8">
    <location>
        <begin position="286"/>
        <end position="318"/>
    </location>
</feature>
<evidence type="ECO:0000256" key="4">
    <source>
        <dbReference type="ARBA" id="ARBA00022771"/>
    </source>
</evidence>
<dbReference type="InterPro" id="IPR013083">
    <property type="entry name" value="Znf_RING/FYVE/PHD"/>
</dbReference>
<accession>A0ABR3GD56</accession>
<feature type="region of interest" description="Disordered" evidence="8">
    <location>
        <begin position="1"/>
        <end position="42"/>
    </location>
</feature>
<name>A0ABR3GD56_9PEZI</name>
<evidence type="ECO:0000256" key="3">
    <source>
        <dbReference type="ARBA" id="ARBA00022723"/>
    </source>
</evidence>
<dbReference type="SMART" id="SM00744">
    <property type="entry name" value="RINGv"/>
    <property type="match status" value="1"/>
</dbReference>
<keyword evidence="5" id="KW-0862">Zinc</keyword>
<feature type="domain" description="RING-CH-type" evidence="10">
    <location>
        <begin position="57"/>
        <end position="128"/>
    </location>
</feature>
<evidence type="ECO:0000313" key="11">
    <source>
        <dbReference type="EMBL" id="KAL0633766.1"/>
    </source>
</evidence>
<dbReference type="EMBL" id="JBBBZM010000114">
    <property type="protein sequence ID" value="KAL0633766.1"/>
    <property type="molecule type" value="Genomic_DNA"/>
</dbReference>
<dbReference type="Proteomes" id="UP001447188">
    <property type="component" value="Unassembled WGS sequence"/>
</dbReference>
<evidence type="ECO:0000256" key="1">
    <source>
        <dbReference type="ARBA" id="ARBA00004141"/>
    </source>
</evidence>
<feature type="transmembrane region" description="Helical" evidence="9">
    <location>
        <begin position="195"/>
        <end position="212"/>
    </location>
</feature>
<dbReference type="PROSITE" id="PS51292">
    <property type="entry name" value="ZF_RING_CH"/>
    <property type="match status" value="1"/>
</dbReference>
<evidence type="ECO:0000256" key="6">
    <source>
        <dbReference type="ARBA" id="ARBA00022989"/>
    </source>
</evidence>
<dbReference type="Pfam" id="PF12906">
    <property type="entry name" value="RINGv"/>
    <property type="match status" value="1"/>
</dbReference>
<feature type="region of interest" description="Disordered" evidence="8">
    <location>
        <begin position="285"/>
        <end position="318"/>
    </location>
</feature>
<keyword evidence="2 9" id="KW-0812">Transmembrane</keyword>
<evidence type="ECO:0000256" key="2">
    <source>
        <dbReference type="ARBA" id="ARBA00022692"/>
    </source>
</evidence>
<evidence type="ECO:0000256" key="8">
    <source>
        <dbReference type="SAM" id="MobiDB-lite"/>
    </source>
</evidence>
<keyword evidence="12" id="KW-1185">Reference proteome</keyword>
<evidence type="ECO:0000259" key="10">
    <source>
        <dbReference type="PROSITE" id="PS51292"/>
    </source>
</evidence>
<evidence type="ECO:0000313" key="12">
    <source>
        <dbReference type="Proteomes" id="UP001447188"/>
    </source>
</evidence>
<evidence type="ECO:0000256" key="5">
    <source>
        <dbReference type="ARBA" id="ARBA00022833"/>
    </source>
</evidence>
<feature type="compositionally biased region" description="Low complexity" evidence="8">
    <location>
        <begin position="18"/>
        <end position="33"/>
    </location>
</feature>
<keyword evidence="7 9" id="KW-0472">Membrane</keyword>
<evidence type="ECO:0000256" key="9">
    <source>
        <dbReference type="SAM" id="Phobius"/>
    </source>
</evidence>
<feature type="transmembrane region" description="Helical" evidence="9">
    <location>
        <begin position="151"/>
        <end position="175"/>
    </location>
</feature>
<proteinExistence type="predicted"/>
<dbReference type="Gene3D" id="3.30.40.10">
    <property type="entry name" value="Zinc/RING finger domain, C3HC4 (zinc finger)"/>
    <property type="match status" value="1"/>
</dbReference>
<comment type="subcellular location">
    <subcellularLocation>
        <location evidence="1">Membrane</location>
        <topology evidence="1">Multi-pass membrane protein</topology>
    </subcellularLocation>
</comment>
<keyword evidence="6 9" id="KW-1133">Transmembrane helix</keyword>
<protein>
    <recommendedName>
        <fullName evidence="10">RING-CH-type domain-containing protein</fullName>
    </recommendedName>
</protein>
<dbReference type="SUPFAM" id="SSF57850">
    <property type="entry name" value="RING/U-box"/>
    <property type="match status" value="1"/>
</dbReference>
<keyword evidence="3" id="KW-0479">Metal-binding</keyword>
<organism evidence="11 12">
    <name type="scientific">Discina gigas</name>
    <dbReference type="NCBI Taxonomy" id="1032678"/>
    <lineage>
        <taxon>Eukaryota</taxon>
        <taxon>Fungi</taxon>
        <taxon>Dikarya</taxon>
        <taxon>Ascomycota</taxon>
        <taxon>Pezizomycotina</taxon>
        <taxon>Pezizomycetes</taxon>
        <taxon>Pezizales</taxon>
        <taxon>Discinaceae</taxon>
        <taxon>Discina</taxon>
    </lineage>
</organism>
<reference evidence="11 12" key="1">
    <citation type="submission" date="2024-02" db="EMBL/GenBank/DDBJ databases">
        <title>Discinaceae phylogenomics.</title>
        <authorList>
            <person name="Dirks A.C."/>
            <person name="James T.Y."/>
        </authorList>
    </citation>
    <scope>NUCLEOTIDE SEQUENCE [LARGE SCALE GENOMIC DNA]</scope>
    <source>
        <strain evidence="11 12">ACD0624</strain>
    </source>
</reference>
<evidence type="ECO:0000256" key="7">
    <source>
        <dbReference type="ARBA" id="ARBA00023136"/>
    </source>
</evidence>
<gene>
    <name evidence="11" type="ORF">Q9L58_007305</name>
</gene>
<sequence>MSNLRAVSQPRRASGELASSTTTAVDSSTSQTDIPTSLIQLSPRVSRTPEPVQKEIIHEEEEKRCWICYTSDAEEEAPKSDWKSPCRCTLIAHESCLLEWIADLQRSENNNSGGKISCPQCKTQIRLKQKRSMVLEVVEGAGRAVGKAVPVLILAGVGSVVFVACTVYGVNTIYAVCGPEYANRVLLGPDSEFSWTWRLGIGLPLIPFVLVASRARTFESALPVLPLIFFCHSDPLYISFPPSPAITLALLPYLRVSYNSLWNRFIGPYEEQWIKDVTPAYALENSEQRENEQRRPENVNAPRERRAENGQREEAAGGWDGEVRLENHNIIVQGSNITNMILGALLWPSVARIVGENVLGKWPKAWGGDVVRKCLPEGVVRNVVGGLIAVVLKDFISLYCKYKRAQQFRTRKVMDYSEVKKEKAKAAAAATSRR</sequence>
<dbReference type="PANTHER" id="PTHR46283">
    <property type="entry name" value="E3 UBIQUITIN-PROTEIN LIGASE MARCH5"/>
    <property type="match status" value="1"/>
</dbReference>